<accession>A0ABT2UDV8</accession>
<reference evidence="1 2" key="1">
    <citation type="submission" date="2022-09" db="EMBL/GenBank/DDBJ databases">
        <authorList>
            <person name="Han X.L."/>
            <person name="Wang Q."/>
            <person name="Lu T."/>
        </authorList>
    </citation>
    <scope>NUCLEOTIDE SEQUENCE [LARGE SCALE GENOMIC DNA]</scope>
    <source>
        <strain evidence="1 2">WQ 127069</strain>
    </source>
</reference>
<dbReference type="RefSeq" id="WP_262684177.1">
    <property type="nucleotide sequence ID" value="NZ_JAOQIO010000034.1"/>
</dbReference>
<comment type="caution">
    <text evidence="1">The sequence shown here is derived from an EMBL/GenBank/DDBJ whole genome shotgun (WGS) entry which is preliminary data.</text>
</comment>
<organism evidence="1 2">
    <name type="scientific">Paenibacillus baimaensis</name>
    <dbReference type="NCBI Taxonomy" id="2982185"/>
    <lineage>
        <taxon>Bacteria</taxon>
        <taxon>Bacillati</taxon>
        <taxon>Bacillota</taxon>
        <taxon>Bacilli</taxon>
        <taxon>Bacillales</taxon>
        <taxon>Paenibacillaceae</taxon>
        <taxon>Paenibacillus</taxon>
    </lineage>
</organism>
<sequence length="48" mass="4827">MDYSKKIVLVTGASSACSINGAPLSIDLTNANSSEKVSISASTVHGCV</sequence>
<evidence type="ECO:0000313" key="2">
    <source>
        <dbReference type="Proteomes" id="UP001652445"/>
    </source>
</evidence>
<name>A0ABT2UDV8_9BACL</name>
<evidence type="ECO:0000313" key="1">
    <source>
        <dbReference type="EMBL" id="MCU6792814.1"/>
    </source>
</evidence>
<dbReference type="Proteomes" id="UP001652445">
    <property type="component" value="Unassembled WGS sequence"/>
</dbReference>
<dbReference type="EMBL" id="JAOQIO010000034">
    <property type="protein sequence ID" value="MCU6792814.1"/>
    <property type="molecule type" value="Genomic_DNA"/>
</dbReference>
<proteinExistence type="predicted"/>
<keyword evidence="2" id="KW-1185">Reference proteome</keyword>
<dbReference type="PROSITE" id="PS51257">
    <property type="entry name" value="PROKAR_LIPOPROTEIN"/>
    <property type="match status" value="1"/>
</dbReference>
<protein>
    <submittedName>
        <fullName evidence="1">Uncharacterized protein</fullName>
    </submittedName>
</protein>
<gene>
    <name evidence="1" type="ORF">OB236_11855</name>
</gene>